<dbReference type="PANTHER" id="PTHR22455">
    <property type="entry name" value="CILIA- AND FLAGELLA-ASSOCIATED PROTEIN 91"/>
    <property type="match status" value="1"/>
</dbReference>
<dbReference type="OrthoDB" id="567787at2759"/>
<evidence type="ECO:0000313" key="3">
    <source>
        <dbReference type="EMBL" id="KAG7330868.1"/>
    </source>
</evidence>
<keyword evidence="1" id="KW-0175">Coiled coil</keyword>
<evidence type="ECO:0000256" key="1">
    <source>
        <dbReference type="SAM" id="Coils"/>
    </source>
</evidence>
<comment type="caution">
    <text evidence="3">The sequence shown here is derived from an EMBL/GenBank/DDBJ whole genome shotgun (WGS) entry which is preliminary data.</text>
</comment>
<organism evidence="3 4">
    <name type="scientific">Hemibagrus wyckioides</name>
    <dbReference type="NCBI Taxonomy" id="337641"/>
    <lineage>
        <taxon>Eukaryota</taxon>
        <taxon>Metazoa</taxon>
        <taxon>Chordata</taxon>
        <taxon>Craniata</taxon>
        <taxon>Vertebrata</taxon>
        <taxon>Euteleostomi</taxon>
        <taxon>Actinopterygii</taxon>
        <taxon>Neopterygii</taxon>
        <taxon>Teleostei</taxon>
        <taxon>Ostariophysi</taxon>
        <taxon>Siluriformes</taxon>
        <taxon>Bagridae</taxon>
        <taxon>Hemibagrus</taxon>
    </lineage>
</organism>
<dbReference type="InterPro" id="IPR026720">
    <property type="entry name" value="CFAP91"/>
</dbReference>
<evidence type="ECO:0000256" key="2">
    <source>
        <dbReference type="SAM" id="MobiDB-lite"/>
    </source>
</evidence>
<gene>
    <name evidence="3" type="ORF">KOW79_004837</name>
</gene>
<reference evidence="3 4" key="1">
    <citation type="submission" date="2021-06" db="EMBL/GenBank/DDBJ databases">
        <title>Chromosome-level genome assembly of the red-tail catfish (Hemibagrus wyckioides).</title>
        <authorList>
            <person name="Shao F."/>
        </authorList>
    </citation>
    <scope>NUCLEOTIDE SEQUENCE [LARGE SCALE GENOMIC DNA]</scope>
    <source>
        <strain evidence="3">EC202008001</strain>
        <tissue evidence="3">Blood</tissue>
    </source>
</reference>
<name>A0A9D3P0V6_9TELE</name>
<keyword evidence="4" id="KW-1185">Reference proteome</keyword>
<sequence>MQESGRDENQELREEKDRLKKEVERLQNQLSQCMTLEEMQAALVIERQNMLKELQDSITSTGFPDTRSSESSSPSVKEEDDEGATTKSGSDSPESVVSEGEDSALKDKKVQVEEKKPLHFLYRVEKPVPRPPTPTVDVPPEGDEEKELAVIFLQKLLRGRSIQNQMLEGLEKHQELIQELRMNHTLQREEQELQREEKQVTQALQRQIEQSKYINSLFI</sequence>
<feature type="compositionally biased region" description="Polar residues" evidence="2">
    <location>
        <begin position="85"/>
        <end position="95"/>
    </location>
</feature>
<protein>
    <submittedName>
        <fullName evidence="3">Uncharacterized protein</fullName>
    </submittedName>
</protein>
<accession>A0A9D3P0V6</accession>
<dbReference type="PANTHER" id="PTHR22455:SF10">
    <property type="entry name" value="CILIA- AND FLAGELLA-ASSOCIATED PROTEIN 91"/>
    <property type="match status" value="1"/>
</dbReference>
<dbReference type="EMBL" id="JAHKSW010000006">
    <property type="protein sequence ID" value="KAG7330868.1"/>
    <property type="molecule type" value="Genomic_DNA"/>
</dbReference>
<evidence type="ECO:0000313" key="4">
    <source>
        <dbReference type="Proteomes" id="UP000824219"/>
    </source>
</evidence>
<feature type="region of interest" description="Disordered" evidence="2">
    <location>
        <begin position="55"/>
        <end position="110"/>
    </location>
</feature>
<proteinExistence type="predicted"/>
<feature type="coiled-coil region" evidence="1">
    <location>
        <begin position="170"/>
        <end position="210"/>
    </location>
</feature>
<dbReference type="AlphaFoldDB" id="A0A9D3P0V6"/>
<dbReference type="Proteomes" id="UP000824219">
    <property type="component" value="Linkage Group LG06"/>
</dbReference>
<feature type="coiled-coil region" evidence="1">
    <location>
        <begin position="2"/>
        <end position="36"/>
    </location>
</feature>